<name>A0A1Y3ZYK1_9BACT</name>
<dbReference type="CDD" id="cd06223">
    <property type="entry name" value="PRTases_typeI"/>
    <property type="match status" value="1"/>
</dbReference>
<evidence type="ECO:0000313" key="6">
    <source>
        <dbReference type="EMBL" id="RGU54357.1"/>
    </source>
</evidence>
<dbReference type="EMBL" id="JAKNDN010000013">
    <property type="protein sequence ID" value="MCG4959796.1"/>
    <property type="molecule type" value="Genomic_DNA"/>
</dbReference>
<evidence type="ECO:0000313" key="11">
    <source>
        <dbReference type="Proteomes" id="UP000284434"/>
    </source>
</evidence>
<dbReference type="Proteomes" id="UP001199750">
    <property type="component" value="Unassembled WGS sequence"/>
</dbReference>
<dbReference type="PANTHER" id="PTHR43363">
    <property type="entry name" value="HYPOXANTHINE PHOSPHORIBOSYLTRANSFERASE"/>
    <property type="match status" value="1"/>
</dbReference>
<dbReference type="SUPFAM" id="SSF53271">
    <property type="entry name" value="PRTase-like"/>
    <property type="match status" value="1"/>
</dbReference>
<dbReference type="EMBL" id="QSCO01000005">
    <property type="protein sequence ID" value="RGY08382.1"/>
    <property type="molecule type" value="Genomic_DNA"/>
</dbReference>
<dbReference type="Proteomes" id="UP000284434">
    <property type="component" value="Unassembled WGS sequence"/>
</dbReference>
<evidence type="ECO:0000256" key="1">
    <source>
        <dbReference type="ARBA" id="ARBA00022676"/>
    </source>
</evidence>
<keyword evidence="1 7" id="KW-0328">Glycosyltransferase</keyword>
<dbReference type="EMBL" id="QRYW01000024">
    <property type="protein sequence ID" value="RGV25106.1"/>
    <property type="molecule type" value="Genomic_DNA"/>
</dbReference>
<dbReference type="PANTHER" id="PTHR43363:SF1">
    <property type="entry name" value="HYPOXANTHINE-GUANINE PHOSPHORIBOSYLTRANSFERASE"/>
    <property type="match status" value="1"/>
</dbReference>
<feature type="domain" description="Phosphoribosyltransferase" evidence="3">
    <location>
        <begin position="15"/>
        <end position="114"/>
    </location>
</feature>
<dbReference type="EMBL" id="JAQMRD010000006">
    <property type="protein sequence ID" value="MDB9222706.1"/>
    <property type="molecule type" value="Genomic_DNA"/>
</dbReference>
<dbReference type="GeneID" id="61276291"/>
<evidence type="ECO:0000256" key="2">
    <source>
        <dbReference type="ARBA" id="ARBA00022679"/>
    </source>
</evidence>
<proteinExistence type="predicted"/>
<keyword evidence="2 7" id="KW-0808">Transferase</keyword>
<evidence type="ECO:0000313" key="5">
    <source>
        <dbReference type="EMBL" id="MDB9222706.1"/>
    </source>
</evidence>
<dbReference type="RefSeq" id="WP_013613227.1">
    <property type="nucleotide sequence ID" value="NZ_BAABYK010000001.1"/>
</dbReference>
<dbReference type="Gene3D" id="3.40.50.2020">
    <property type="match status" value="1"/>
</dbReference>
<reference evidence="9 10" key="1">
    <citation type="submission" date="2018-08" db="EMBL/GenBank/DDBJ databases">
        <title>A genome reference for cultivated species of the human gut microbiota.</title>
        <authorList>
            <person name="Zou Y."/>
            <person name="Xue W."/>
            <person name="Luo G."/>
        </authorList>
    </citation>
    <scope>NUCLEOTIDE SEQUENCE [LARGE SCALE GENOMIC DNA]</scope>
    <source>
        <strain evidence="7 9">AF14-6AC</strain>
        <strain evidence="6 10">AF16-14</strain>
        <strain evidence="8 11">OF03-11</strain>
    </source>
</reference>
<comment type="caution">
    <text evidence="7">The sequence shown here is derived from an EMBL/GenBank/DDBJ whole genome shotgun (WGS) entry which is preliminary data.</text>
</comment>
<evidence type="ECO:0000259" key="3">
    <source>
        <dbReference type="Pfam" id="PF00156"/>
    </source>
</evidence>
<evidence type="ECO:0000313" key="4">
    <source>
        <dbReference type="EMBL" id="MCG4959796.1"/>
    </source>
</evidence>
<organism evidence="7 9">
    <name type="scientific">Odoribacter splanchnicus</name>
    <dbReference type="NCBI Taxonomy" id="28118"/>
    <lineage>
        <taxon>Bacteria</taxon>
        <taxon>Pseudomonadati</taxon>
        <taxon>Bacteroidota</taxon>
        <taxon>Bacteroidia</taxon>
        <taxon>Bacteroidales</taxon>
        <taxon>Odoribacteraceae</taxon>
        <taxon>Odoribacter</taxon>
    </lineage>
</organism>
<reference evidence="4" key="2">
    <citation type="submission" date="2022-01" db="EMBL/GenBank/DDBJ databases">
        <title>Collection of gut derived symbiotic bacterial strains cultured from healthy donors.</title>
        <authorList>
            <person name="Lin H."/>
            <person name="Kohout C."/>
            <person name="Waligurski E."/>
            <person name="Pamer E.G."/>
        </authorList>
    </citation>
    <scope>NUCLEOTIDE SEQUENCE</scope>
    <source>
        <strain evidence="4">DFI.1.149</strain>
    </source>
</reference>
<dbReference type="InterPro" id="IPR000836">
    <property type="entry name" value="PRTase_dom"/>
</dbReference>
<evidence type="ECO:0000313" key="8">
    <source>
        <dbReference type="EMBL" id="RGY08382.1"/>
    </source>
</evidence>
<dbReference type="Proteomes" id="UP000284243">
    <property type="component" value="Unassembled WGS sequence"/>
</dbReference>
<evidence type="ECO:0000313" key="10">
    <source>
        <dbReference type="Proteomes" id="UP000284243"/>
    </source>
</evidence>
<evidence type="ECO:0000313" key="9">
    <source>
        <dbReference type="Proteomes" id="UP000283426"/>
    </source>
</evidence>
<dbReference type="GO" id="GO:0016757">
    <property type="term" value="F:glycosyltransferase activity"/>
    <property type="evidence" value="ECO:0007669"/>
    <property type="project" value="UniProtKB-KW"/>
</dbReference>
<evidence type="ECO:0000313" key="7">
    <source>
        <dbReference type="EMBL" id="RGV25106.1"/>
    </source>
</evidence>
<dbReference type="OMA" id="RFRTIEF"/>
<dbReference type="Pfam" id="PF00156">
    <property type="entry name" value="Pribosyltran"/>
    <property type="match status" value="1"/>
</dbReference>
<dbReference type="EMBL" id="QRYC01000032">
    <property type="protein sequence ID" value="RGU54357.1"/>
    <property type="molecule type" value="Genomic_DNA"/>
</dbReference>
<accession>A0A1Y3ZYK1</accession>
<dbReference type="InterPro" id="IPR029057">
    <property type="entry name" value="PRTase-like"/>
</dbReference>
<gene>
    <name evidence="7" type="ORF">DWW24_11900</name>
    <name evidence="6" type="ORF">DWW57_16370</name>
    <name evidence="8" type="ORF">DXA53_04905</name>
    <name evidence="4" type="ORF">L0P03_08035</name>
    <name evidence="5" type="ORF">PN645_06750</name>
</gene>
<dbReference type="Proteomes" id="UP000283426">
    <property type="component" value="Unassembled WGS sequence"/>
</dbReference>
<protein>
    <submittedName>
        <fullName evidence="7">Phosphoribosyltransferase</fullName>
    </submittedName>
</protein>
<dbReference type="Proteomes" id="UP001212263">
    <property type="component" value="Unassembled WGS sequence"/>
</dbReference>
<sequence>MNVKTFEEVRQRFLEITFEERFDLIVAVANGGIIPAAMLNQRLNLDMQLLKLHLRDADQKQLYDRPRLLEEIRFEVKGKKILLVEDRVKTGTTLNYARQLLLGAGAAVVKTFAVNGNADYCLYNEMCFRFPWRTD</sequence>
<reference evidence="5" key="3">
    <citation type="submission" date="2023-01" db="EMBL/GenBank/DDBJ databases">
        <title>Human gut microbiome strain richness.</title>
        <authorList>
            <person name="Chen-Liaw A."/>
        </authorList>
    </citation>
    <scope>NUCLEOTIDE SEQUENCE</scope>
    <source>
        <strain evidence="5">RTP21484st1_B7_RTP21484_190118</strain>
    </source>
</reference>
<dbReference type="AlphaFoldDB" id="A0A1Y3ZYK1"/>